<dbReference type="InterPro" id="IPR002586">
    <property type="entry name" value="CobQ/CobB/MinD/ParA_Nub-bd_dom"/>
</dbReference>
<name>A0A7W6LW84_9SPHN</name>
<dbReference type="SUPFAM" id="SSF52540">
    <property type="entry name" value="P-loop containing nucleoside triphosphate hydrolases"/>
    <property type="match status" value="1"/>
</dbReference>
<dbReference type="PANTHER" id="PTHR13696">
    <property type="entry name" value="P-LOOP CONTAINING NUCLEOSIDE TRIPHOSPHATE HYDROLASE"/>
    <property type="match status" value="1"/>
</dbReference>
<organism evidence="2 3">
    <name type="scientific">Sphingobium scionense</name>
    <dbReference type="NCBI Taxonomy" id="1404341"/>
    <lineage>
        <taxon>Bacteria</taxon>
        <taxon>Pseudomonadati</taxon>
        <taxon>Pseudomonadota</taxon>
        <taxon>Alphaproteobacteria</taxon>
        <taxon>Sphingomonadales</taxon>
        <taxon>Sphingomonadaceae</taxon>
        <taxon>Sphingobium</taxon>
    </lineage>
</organism>
<dbReference type="PANTHER" id="PTHR13696:SF99">
    <property type="entry name" value="COBYRINIC ACID AC-DIAMIDE SYNTHASE"/>
    <property type="match status" value="1"/>
</dbReference>
<dbReference type="InterPro" id="IPR027417">
    <property type="entry name" value="P-loop_NTPase"/>
</dbReference>
<proteinExistence type="predicted"/>
<evidence type="ECO:0000313" key="2">
    <source>
        <dbReference type="EMBL" id="MBB4151521.1"/>
    </source>
</evidence>
<feature type="domain" description="CobQ/CobB/MinD/ParA nucleotide binding" evidence="1">
    <location>
        <begin position="16"/>
        <end position="231"/>
    </location>
</feature>
<dbReference type="CDD" id="cd02042">
    <property type="entry name" value="ParAB_family"/>
    <property type="match status" value="1"/>
</dbReference>
<dbReference type="Gene3D" id="3.40.50.300">
    <property type="entry name" value="P-loop containing nucleotide triphosphate hydrolases"/>
    <property type="match status" value="1"/>
</dbReference>
<sequence>MAKKDGKAGIRPMQTIVINNRKGGVGKTMLATHLAWFLAEDGARVLFIDLDAQGNGSRTLAAAGRGGRSSDLFDPDAKFELSGAPGLTVLESDETLDIVQLQDVQQMVEAFNAFPALFDYCVIDTPPTWGALNFAALTVADHLVAPIEMKDYALDGVEQLLKTIQAAEQSGRGGRKINFLGLLPSRFNSHSPREKENVAEIVRTIGTSMVFNGLLAQRDGYEEAVSQGVPVWTLKKRAAVVAGQEMRFVLSQIRDRMDGLPAKEIV</sequence>
<accession>A0A7W6LW84</accession>
<dbReference type="InterPro" id="IPR050678">
    <property type="entry name" value="DNA_Partitioning_ATPase"/>
</dbReference>
<comment type="caution">
    <text evidence="2">The sequence shown here is derived from an EMBL/GenBank/DDBJ whole genome shotgun (WGS) entry which is preliminary data.</text>
</comment>
<gene>
    <name evidence="2" type="ORF">GGQ90_005335</name>
</gene>
<dbReference type="EMBL" id="JACIEU010000039">
    <property type="protein sequence ID" value="MBB4151521.1"/>
    <property type="molecule type" value="Genomic_DNA"/>
</dbReference>
<evidence type="ECO:0000259" key="1">
    <source>
        <dbReference type="Pfam" id="PF01656"/>
    </source>
</evidence>
<evidence type="ECO:0000313" key="3">
    <source>
        <dbReference type="Proteomes" id="UP000590524"/>
    </source>
</evidence>
<dbReference type="AlphaFoldDB" id="A0A7W6LW84"/>
<dbReference type="Proteomes" id="UP000590524">
    <property type="component" value="Unassembled WGS sequence"/>
</dbReference>
<keyword evidence="3" id="KW-1185">Reference proteome</keyword>
<dbReference type="Pfam" id="PF01656">
    <property type="entry name" value="CbiA"/>
    <property type="match status" value="1"/>
</dbReference>
<reference evidence="2 3" key="1">
    <citation type="submission" date="2020-08" db="EMBL/GenBank/DDBJ databases">
        <title>Genomic Encyclopedia of Type Strains, Phase IV (KMG-IV): sequencing the most valuable type-strain genomes for metagenomic binning, comparative biology and taxonomic classification.</title>
        <authorList>
            <person name="Goeker M."/>
        </authorList>
    </citation>
    <scope>NUCLEOTIDE SEQUENCE [LARGE SCALE GENOMIC DNA]</scope>
    <source>
        <strain evidence="2 3">DSM 19371</strain>
    </source>
</reference>
<dbReference type="RefSeq" id="WP_246428447.1">
    <property type="nucleotide sequence ID" value="NZ_JACIEU010000039.1"/>
</dbReference>
<protein>
    <submittedName>
        <fullName evidence="2">Chromosome partitioning protein</fullName>
    </submittedName>
</protein>